<keyword evidence="2" id="KW-0479">Metal-binding</keyword>
<dbReference type="PANTHER" id="PTHR11124">
    <property type="entry name" value="VACUOLAR SORTING PROTEIN VPS29"/>
    <property type="match status" value="1"/>
</dbReference>
<dbReference type="EMBL" id="FOXW01000002">
    <property type="protein sequence ID" value="SFQ14841.1"/>
    <property type="molecule type" value="Genomic_DNA"/>
</dbReference>
<evidence type="ECO:0000313" key="5">
    <source>
        <dbReference type="Proteomes" id="UP000199136"/>
    </source>
</evidence>
<feature type="domain" description="Calcineurin-like phosphoesterase" evidence="3">
    <location>
        <begin position="1"/>
        <end position="146"/>
    </location>
</feature>
<dbReference type="OrthoDB" id="9800565at2"/>
<dbReference type="Proteomes" id="UP000199136">
    <property type="component" value="Unassembled WGS sequence"/>
</dbReference>
<dbReference type="CDD" id="cd00841">
    <property type="entry name" value="MPP_YfcE"/>
    <property type="match status" value="1"/>
</dbReference>
<dbReference type="GO" id="GO:0016787">
    <property type="term" value="F:hydrolase activity"/>
    <property type="evidence" value="ECO:0007669"/>
    <property type="project" value="UniProtKB-UniRule"/>
</dbReference>
<evidence type="ECO:0000256" key="2">
    <source>
        <dbReference type="RuleBase" id="RU362039"/>
    </source>
</evidence>
<dbReference type="STRING" id="82801.SAMN04488506_0776"/>
<comment type="similarity">
    <text evidence="1 2">Belongs to the metallophosphoesterase superfamily. YfcE family.</text>
</comment>
<dbReference type="SUPFAM" id="SSF56300">
    <property type="entry name" value="Metallo-dependent phosphatases"/>
    <property type="match status" value="1"/>
</dbReference>
<evidence type="ECO:0000259" key="3">
    <source>
        <dbReference type="Pfam" id="PF12850"/>
    </source>
</evidence>
<dbReference type="NCBIfam" id="TIGR00040">
    <property type="entry name" value="yfcE"/>
    <property type="match status" value="1"/>
</dbReference>
<comment type="cofactor">
    <cofactor evidence="2">
        <name>a divalent metal cation</name>
        <dbReference type="ChEBI" id="CHEBI:60240"/>
    </cofactor>
</comment>
<dbReference type="AlphaFoldDB" id="A0A1I5W570"/>
<dbReference type="InterPro" id="IPR024654">
    <property type="entry name" value="Calcineurin-like_PHP_lpxH"/>
</dbReference>
<keyword evidence="5" id="KW-1185">Reference proteome</keyword>
<dbReference type="RefSeq" id="WP_092479906.1">
    <property type="nucleotide sequence ID" value="NZ_FOXW01000002.1"/>
</dbReference>
<gene>
    <name evidence="4" type="ORF">SAMN04488506_0776</name>
</gene>
<name>A0A1I5W570_9LACT</name>
<evidence type="ECO:0000313" key="4">
    <source>
        <dbReference type="EMBL" id="SFQ14841.1"/>
    </source>
</evidence>
<protein>
    <recommendedName>
        <fullName evidence="2">Phosphoesterase</fullName>
        <ecNumber evidence="2">3.1.4.-</ecNumber>
    </recommendedName>
</protein>
<dbReference type="Gene3D" id="3.60.21.10">
    <property type="match status" value="1"/>
</dbReference>
<organism evidence="4 5">
    <name type="scientific">Desemzia incerta</name>
    <dbReference type="NCBI Taxonomy" id="82801"/>
    <lineage>
        <taxon>Bacteria</taxon>
        <taxon>Bacillati</taxon>
        <taxon>Bacillota</taxon>
        <taxon>Bacilli</taxon>
        <taxon>Lactobacillales</taxon>
        <taxon>Carnobacteriaceae</taxon>
        <taxon>Desemzia</taxon>
    </lineage>
</organism>
<accession>A0A1I5W570</accession>
<dbReference type="GO" id="GO:0046872">
    <property type="term" value="F:metal ion binding"/>
    <property type="evidence" value="ECO:0007669"/>
    <property type="project" value="UniProtKB-KW"/>
</dbReference>
<dbReference type="InterPro" id="IPR029052">
    <property type="entry name" value="Metallo-depent_PP-like"/>
</dbReference>
<sequence length="171" mass="19624">MKILVVSDSHGDRDILVELRDKYKESMDQLFHCGDSELEASDDIWKAFITVRGNMDFDQRYELEQTVDVGSNRVFMAHGHYLDVKSSMVPLLEAAKRNKANFAFFGHSHELGVEKRDGILLLNPGSILQPRGKYHVQTYAIVEMDERGITVSYYDRSHQPVEGLVVRFSKM</sequence>
<proteinExistence type="inferred from homology"/>
<evidence type="ECO:0000256" key="1">
    <source>
        <dbReference type="ARBA" id="ARBA00008950"/>
    </source>
</evidence>
<dbReference type="EC" id="3.1.4.-" evidence="2"/>
<reference evidence="4 5" key="1">
    <citation type="submission" date="2016-10" db="EMBL/GenBank/DDBJ databases">
        <authorList>
            <person name="de Groot N.N."/>
        </authorList>
    </citation>
    <scope>NUCLEOTIDE SEQUENCE [LARGE SCALE GENOMIC DNA]</scope>
    <source>
        <strain evidence="4 5">DSM 20581</strain>
    </source>
</reference>
<dbReference type="Pfam" id="PF12850">
    <property type="entry name" value="Metallophos_2"/>
    <property type="match status" value="1"/>
</dbReference>
<dbReference type="InterPro" id="IPR041802">
    <property type="entry name" value="MPP_YfcE"/>
</dbReference>
<dbReference type="InterPro" id="IPR000979">
    <property type="entry name" value="Phosphodiesterase_MJ0936/Vps29"/>
</dbReference>